<keyword evidence="1 4" id="KW-0489">Methyltransferase</keyword>
<dbReference type="SMART" id="SM00650">
    <property type="entry name" value="rADc"/>
    <property type="match status" value="1"/>
</dbReference>
<evidence type="ECO:0000256" key="3">
    <source>
        <dbReference type="ARBA" id="ARBA00022691"/>
    </source>
</evidence>
<dbReference type="GO" id="GO:0070475">
    <property type="term" value="P:rRNA base methylation"/>
    <property type="evidence" value="ECO:0007669"/>
    <property type="project" value="TreeGrafter"/>
</dbReference>
<dbReference type="EMBL" id="LUKE01000003">
    <property type="protein sequence ID" value="KYG63888.1"/>
    <property type="molecule type" value="Genomic_DNA"/>
</dbReference>
<evidence type="ECO:0000313" key="7">
    <source>
        <dbReference type="Proteomes" id="UP000075320"/>
    </source>
</evidence>
<dbReference type="PANTHER" id="PTHR11061">
    <property type="entry name" value="RNA M5U METHYLTRANSFERASE"/>
    <property type="match status" value="1"/>
</dbReference>
<dbReference type="InterPro" id="IPR020596">
    <property type="entry name" value="rRNA_Ade_Mease_Trfase_CS"/>
</dbReference>
<evidence type="ECO:0000256" key="2">
    <source>
        <dbReference type="ARBA" id="ARBA00022679"/>
    </source>
</evidence>
<feature type="active site" description="Nucleophile" evidence="4">
    <location>
        <position position="340"/>
    </location>
</feature>
<dbReference type="PROSITE" id="PS51687">
    <property type="entry name" value="SAM_MT_RNA_M5U"/>
    <property type="match status" value="1"/>
</dbReference>
<evidence type="ECO:0000313" key="6">
    <source>
        <dbReference type="EMBL" id="KYG63888.1"/>
    </source>
</evidence>
<dbReference type="AlphaFoldDB" id="A0A150WJE4"/>
<name>A0A150WJE4_BDEBC</name>
<feature type="binding site" evidence="4">
    <location>
        <position position="209"/>
    </location>
    <ligand>
        <name>S-adenosyl-L-methionine</name>
        <dbReference type="ChEBI" id="CHEBI:59789"/>
    </ligand>
</feature>
<dbReference type="PROSITE" id="PS01231">
    <property type="entry name" value="TRMA_2"/>
    <property type="match status" value="1"/>
</dbReference>
<dbReference type="Pfam" id="PF05958">
    <property type="entry name" value="tRNA_U5-meth_tr"/>
    <property type="match status" value="1"/>
</dbReference>
<dbReference type="InterPro" id="IPR010280">
    <property type="entry name" value="U5_MeTrfase_fam"/>
</dbReference>
<feature type="domain" description="Ribosomal RNA adenine methylase transferase N-terminal" evidence="5">
    <location>
        <begin position="221"/>
        <end position="353"/>
    </location>
</feature>
<dbReference type="CDD" id="cd02440">
    <property type="entry name" value="AdoMet_MTases"/>
    <property type="match status" value="1"/>
</dbReference>
<evidence type="ECO:0000256" key="1">
    <source>
        <dbReference type="ARBA" id="ARBA00022603"/>
    </source>
</evidence>
<dbReference type="Gene3D" id="2.40.50.1070">
    <property type="match status" value="1"/>
</dbReference>
<evidence type="ECO:0000256" key="4">
    <source>
        <dbReference type="PROSITE-ProRule" id="PRU01024"/>
    </source>
</evidence>
<gene>
    <name evidence="6" type="ORF">AZI86_13810</name>
</gene>
<dbReference type="InterPro" id="IPR029063">
    <property type="entry name" value="SAM-dependent_MTases_sf"/>
</dbReference>
<accession>A0A150WJE4</accession>
<proteinExistence type="inferred from homology"/>
<dbReference type="OrthoDB" id="5298659at2"/>
<keyword evidence="7" id="KW-1185">Reference proteome</keyword>
<organism evidence="6 7">
    <name type="scientific">Bdellovibrio bacteriovorus</name>
    <dbReference type="NCBI Taxonomy" id="959"/>
    <lineage>
        <taxon>Bacteria</taxon>
        <taxon>Pseudomonadati</taxon>
        <taxon>Bdellovibrionota</taxon>
        <taxon>Bdellovibrionia</taxon>
        <taxon>Bdellovibrionales</taxon>
        <taxon>Pseudobdellovibrionaceae</taxon>
        <taxon>Bdellovibrio</taxon>
    </lineage>
</organism>
<dbReference type="InterPro" id="IPR030391">
    <property type="entry name" value="MeTrfase_TrmA_CS"/>
</dbReference>
<protein>
    <submittedName>
        <fullName evidence="6">RNA methyltransferase</fullName>
    </submittedName>
</protein>
<sequence length="383" mass="43660">MSSMSEIKNDHKVPCAYKDLCNGCQFLDLTYGDQISGKIFELSELLKNAEIPYHGKIQFVSAGASHLRDRLDFSLEDGRLGLYRKDKKEITDLEICAQLSPTLQAWLTEFRTLKLPFKKASVRLRVGPNGERGVWLDLANIDIKALLDEKNMLHFLQQRSFVELGQRRKVPTWQGYEFKLKEPEARPWFQTWVNETAVPLFCQVASFTQPSHRANKLICNIIQSWVGKFPQGRVIEFGSGIGNLTIPALASCAHLTACEIDGLSLEGLEKTLERLPASLTSLREKIEIHRGDFQRKLLQDFANFDGALVNPPRSGLMGFLDPLEKMAAEKRPKFFIYMSCFPESMMTDLKRLKNVGYSVNDIKIVDQFPQTSHYEVLALLQRK</sequence>
<dbReference type="SUPFAM" id="SSF53335">
    <property type="entry name" value="S-adenosyl-L-methionine-dependent methyltransferases"/>
    <property type="match status" value="1"/>
</dbReference>
<keyword evidence="2 4" id="KW-0808">Transferase</keyword>
<dbReference type="GO" id="GO:0000179">
    <property type="term" value="F:rRNA (adenine-N6,N6-)-dimethyltransferase activity"/>
    <property type="evidence" value="ECO:0007669"/>
    <property type="project" value="InterPro"/>
</dbReference>
<dbReference type="PANTHER" id="PTHR11061:SF30">
    <property type="entry name" value="TRNA (URACIL(54)-C(5))-METHYLTRANSFERASE"/>
    <property type="match status" value="1"/>
</dbReference>
<comment type="similarity">
    <text evidence="4">Belongs to the class I-like SAM-binding methyltransferase superfamily. RNA M5U methyltransferase family.</text>
</comment>
<dbReference type="Gene3D" id="3.40.50.150">
    <property type="entry name" value="Vaccinia Virus protein VP39"/>
    <property type="match status" value="1"/>
</dbReference>
<evidence type="ECO:0000259" key="5">
    <source>
        <dbReference type="SMART" id="SM00650"/>
    </source>
</evidence>
<reference evidence="6 7" key="1">
    <citation type="submission" date="2016-03" db="EMBL/GenBank/DDBJ databases">
        <authorList>
            <person name="Ploux O."/>
        </authorList>
    </citation>
    <scope>NUCLEOTIDE SEQUENCE [LARGE SCALE GENOMIC DNA]</scope>
    <source>
        <strain evidence="6 7">R0</strain>
    </source>
</reference>
<dbReference type="PROSITE" id="PS01131">
    <property type="entry name" value="RRNA_A_DIMETH"/>
    <property type="match status" value="1"/>
</dbReference>
<keyword evidence="3 4" id="KW-0949">S-adenosyl-L-methionine</keyword>
<feature type="binding site" evidence="4">
    <location>
        <position position="310"/>
    </location>
    <ligand>
        <name>S-adenosyl-L-methionine</name>
        <dbReference type="ChEBI" id="CHEBI:59789"/>
    </ligand>
</feature>
<comment type="caution">
    <text evidence="6">The sequence shown here is derived from an EMBL/GenBank/DDBJ whole genome shotgun (WGS) entry which is preliminary data.</text>
</comment>
<comment type="caution">
    <text evidence="4">Lacks conserved residue(s) required for the propagation of feature annotation.</text>
</comment>
<dbReference type="InterPro" id="IPR020598">
    <property type="entry name" value="rRNA_Ade_methylase_Trfase_N"/>
</dbReference>
<dbReference type="GO" id="GO:0070041">
    <property type="term" value="F:rRNA (uridine-C5-)-methyltransferase activity"/>
    <property type="evidence" value="ECO:0007669"/>
    <property type="project" value="TreeGrafter"/>
</dbReference>
<dbReference type="Proteomes" id="UP000075320">
    <property type="component" value="Unassembled WGS sequence"/>
</dbReference>
<feature type="binding site" evidence="4">
    <location>
        <position position="259"/>
    </location>
    <ligand>
        <name>S-adenosyl-L-methionine</name>
        <dbReference type="ChEBI" id="CHEBI:59789"/>
    </ligand>
</feature>